<dbReference type="VEuPathDB" id="FungiDB:ATEG_02468"/>
<dbReference type="InterPro" id="IPR019128">
    <property type="entry name" value="Dcc1"/>
</dbReference>
<dbReference type="GO" id="GO:0000775">
    <property type="term" value="C:chromosome, centromeric region"/>
    <property type="evidence" value="ECO:0007669"/>
    <property type="project" value="TreeGrafter"/>
</dbReference>
<evidence type="ECO:0000313" key="4">
    <source>
        <dbReference type="Proteomes" id="UP000007963"/>
    </source>
</evidence>
<accession>Q0CV16</accession>
<dbReference type="RefSeq" id="XP_001211646.1">
    <property type="nucleotide sequence ID" value="XM_001211646.1"/>
</dbReference>
<organism evidence="3 4">
    <name type="scientific">Aspergillus terreus (strain NIH 2624 / FGSC A1156)</name>
    <dbReference type="NCBI Taxonomy" id="341663"/>
    <lineage>
        <taxon>Eukaryota</taxon>
        <taxon>Fungi</taxon>
        <taxon>Dikarya</taxon>
        <taxon>Ascomycota</taxon>
        <taxon>Pezizomycotina</taxon>
        <taxon>Eurotiomycetes</taxon>
        <taxon>Eurotiomycetidae</taxon>
        <taxon>Eurotiales</taxon>
        <taxon>Aspergillaceae</taxon>
        <taxon>Aspergillus</taxon>
        <taxon>Aspergillus subgen. Circumdati</taxon>
    </lineage>
</organism>
<dbReference type="Pfam" id="PF09724">
    <property type="entry name" value="Dcc1"/>
    <property type="match status" value="1"/>
</dbReference>
<keyword evidence="2" id="KW-0235">DNA replication</keyword>
<gene>
    <name evidence="3" type="ORF">ATEG_02468</name>
</gene>
<dbReference type="GO" id="GO:0000785">
    <property type="term" value="C:chromatin"/>
    <property type="evidence" value="ECO:0007669"/>
    <property type="project" value="TreeGrafter"/>
</dbReference>
<dbReference type="EMBL" id="CH476596">
    <property type="protein sequence ID" value="EAU37430.1"/>
    <property type="molecule type" value="Genomic_DNA"/>
</dbReference>
<proteinExistence type="inferred from homology"/>
<dbReference type="Proteomes" id="UP000007963">
    <property type="component" value="Unassembled WGS sequence"/>
</dbReference>
<dbReference type="HOGENOM" id="CLU_054802_0_0_1"/>
<evidence type="ECO:0000256" key="1">
    <source>
        <dbReference type="ARBA" id="ARBA00007017"/>
    </source>
</evidence>
<evidence type="ECO:0000313" key="3">
    <source>
        <dbReference type="EMBL" id="EAU37430.1"/>
    </source>
</evidence>
<evidence type="ECO:0000256" key="2">
    <source>
        <dbReference type="ARBA" id="ARBA00022705"/>
    </source>
</evidence>
<dbReference type="STRING" id="341663.Q0CV16"/>
<dbReference type="GO" id="GO:0034088">
    <property type="term" value="P:maintenance of mitotic sister chromatid cohesion"/>
    <property type="evidence" value="ECO:0007669"/>
    <property type="project" value="TreeGrafter"/>
</dbReference>
<dbReference type="GO" id="GO:0031390">
    <property type="term" value="C:Ctf18 RFC-like complex"/>
    <property type="evidence" value="ECO:0007669"/>
    <property type="project" value="InterPro"/>
</dbReference>
<reference evidence="4" key="1">
    <citation type="submission" date="2005-09" db="EMBL/GenBank/DDBJ databases">
        <title>Annotation of the Aspergillus terreus NIH2624 genome.</title>
        <authorList>
            <person name="Birren B.W."/>
            <person name="Lander E.S."/>
            <person name="Galagan J.E."/>
            <person name="Nusbaum C."/>
            <person name="Devon K."/>
            <person name="Henn M."/>
            <person name="Ma L.-J."/>
            <person name="Jaffe D.B."/>
            <person name="Butler J."/>
            <person name="Alvarez P."/>
            <person name="Gnerre S."/>
            <person name="Grabherr M."/>
            <person name="Kleber M."/>
            <person name="Mauceli E.W."/>
            <person name="Brockman W."/>
            <person name="Rounsley S."/>
            <person name="Young S.K."/>
            <person name="LaButti K."/>
            <person name="Pushparaj V."/>
            <person name="DeCaprio D."/>
            <person name="Crawford M."/>
            <person name="Koehrsen M."/>
            <person name="Engels R."/>
            <person name="Montgomery P."/>
            <person name="Pearson M."/>
            <person name="Howarth C."/>
            <person name="Larson L."/>
            <person name="Luoma S."/>
            <person name="White J."/>
            <person name="Alvarado L."/>
            <person name="Kodira C.D."/>
            <person name="Zeng Q."/>
            <person name="Oleary S."/>
            <person name="Yandava C."/>
            <person name="Denning D.W."/>
            <person name="Nierman W.C."/>
            <person name="Milne T."/>
            <person name="Madden K."/>
        </authorList>
    </citation>
    <scope>NUCLEOTIDE SEQUENCE [LARGE SCALE GENOMIC DNA]</scope>
    <source>
        <strain evidence="4">NIH 2624 / FGSC A1156</strain>
    </source>
</reference>
<dbReference type="eggNOG" id="ENOG502SA0V">
    <property type="taxonomic scope" value="Eukaryota"/>
</dbReference>
<comment type="similarity">
    <text evidence="1">Belongs to the DCC1 family.</text>
</comment>
<dbReference type="OMA" id="HDYVNLC"/>
<sequence length="387" mass="42635">MSTQAARSILFTHTSPQQGFKLLELPPELVEALSSKEPPTIEFKSPAPSYDTAALDAEVSSRDFVNLCTPTHTYQVRQVQSSNSIHIIRPSNDDSGVQRGDINIVVAGEQDDDLNLVETMTAIAKCASTLELHVPPGGFSAVPFLERMLRVYDEGSEMGLGETPGYDAQQRVIRAVFRDVPVAMALCERDWVEICAFVLRGGGEGPGECRRPSARARLQVWKRVVEGAVLQGIDLGSQFLVSDLWRAVLDEDGEAPFPRPLFDAVVRRVCEGEDAGVGRLFGEFEMKWASIDKDGCVRWVGETYLEAMAPSSAASLGRSEYLNAWKDHLPESWTGDVALSKLPESSYKYPDPTTICFVNEVDRQKLKKNVPPASQCLITASMIFDSF</sequence>
<dbReference type="AlphaFoldDB" id="Q0CV16"/>
<dbReference type="PANTHER" id="PTHR13395">
    <property type="entry name" value="SISTER CHROMATID COHESION PROTEIN DCC1-RELATED"/>
    <property type="match status" value="1"/>
</dbReference>
<evidence type="ECO:0008006" key="5">
    <source>
        <dbReference type="Google" id="ProtNLM"/>
    </source>
</evidence>
<name>Q0CV16_ASPTN</name>
<protein>
    <recommendedName>
        <fullName evidence="5">Sister chromatid cohesion protein Dcc1</fullName>
    </recommendedName>
</protein>
<dbReference type="GO" id="GO:0006260">
    <property type="term" value="P:DNA replication"/>
    <property type="evidence" value="ECO:0007669"/>
    <property type="project" value="UniProtKB-KW"/>
</dbReference>
<dbReference type="GeneID" id="4316606"/>
<dbReference type="OrthoDB" id="5199543at2759"/>
<dbReference type="PANTHER" id="PTHR13395:SF6">
    <property type="entry name" value="SISTER CHROMATID COHESION PROTEIN DCC1"/>
    <property type="match status" value="1"/>
</dbReference>